<evidence type="ECO:0000259" key="9">
    <source>
        <dbReference type="PROSITE" id="PS50146"/>
    </source>
</evidence>
<name>A0ABP8P9U2_9MICO</name>
<gene>
    <name evidence="10" type="ORF">GCM10023171_13220</name>
</gene>
<dbReference type="EMBL" id="BAABGP010000008">
    <property type="protein sequence ID" value="GAA4482737.1"/>
    <property type="molecule type" value="Genomic_DNA"/>
</dbReference>
<evidence type="ECO:0000256" key="2">
    <source>
        <dbReference type="ARBA" id="ARBA00005983"/>
    </source>
</evidence>
<dbReference type="GO" id="GO:0016301">
    <property type="term" value="F:kinase activity"/>
    <property type="evidence" value="ECO:0007669"/>
    <property type="project" value="UniProtKB-KW"/>
</dbReference>
<evidence type="ECO:0000256" key="4">
    <source>
        <dbReference type="ARBA" id="ARBA00022741"/>
    </source>
</evidence>
<dbReference type="InterPro" id="IPR050187">
    <property type="entry name" value="Lipid_Phosphate_FormReg"/>
</dbReference>
<keyword evidence="4" id="KW-0547">Nucleotide-binding</keyword>
<feature type="domain" description="DAGKc" evidence="9">
    <location>
        <begin position="3"/>
        <end position="131"/>
    </location>
</feature>
<dbReference type="InterPro" id="IPR001206">
    <property type="entry name" value="Diacylglycerol_kinase_cat_dom"/>
</dbReference>
<dbReference type="PANTHER" id="PTHR12358:SF54">
    <property type="entry name" value="SPHINGOSINE KINASE RELATED PROTEIN"/>
    <property type="match status" value="1"/>
</dbReference>
<dbReference type="Pfam" id="PF19279">
    <property type="entry name" value="YegS_C"/>
    <property type="match status" value="1"/>
</dbReference>
<evidence type="ECO:0000256" key="1">
    <source>
        <dbReference type="ARBA" id="ARBA00001946"/>
    </source>
</evidence>
<dbReference type="Gene3D" id="2.60.200.40">
    <property type="match status" value="1"/>
</dbReference>
<dbReference type="PROSITE" id="PS50146">
    <property type="entry name" value="DAGK"/>
    <property type="match status" value="1"/>
</dbReference>
<evidence type="ECO:0000256" key="5">
    <source>
        <dbReference type="ARBA" id="ARBA00022777"/>
    </source>
</evidence>
<comment type="cofactor">
    <cofactor evidence="1">
        <name>Mg(2+)</name>
        <dbReference type="ChEBI" id="CHEBI:18420"/>
    </cofactor>
</comment>
<keyword evidence="11" id="KW-1185">Reference proteome</keyword>
<keyword evidence="3" id="KW-0808">Transferase</keyword>
<dbReference type="InterPro" id="IPR045540">
    <property type="entry name" value="YegS/DAGK_C"/>
</dbReference>
<keyword evidence="7" id="KW-0594">Phospholipid biosynthesis</keyword>
<accession>A0ABP8P9U2</accession>
<dbReference type="InterPro" id="IPR016064">
    <property type="entry name" value="NAD/diacylglycerol_kinase_sf"/>
</dbReference>
<reference evidence="11" key="1">
    <citation type="journal article" date="2019" name="Int. J. Syst. Evol. Microbiol.">
        <title>The Global Catalogue of Microorganisms (GCM) 10K type strain sequencing project: providing services to taxonomists for standard genome sequencing and annotation.</title>
        <authorList>
            <consortium name="The Broad Institute Genomics Platform"/>
            <consortium name="The Broad Institute Genome Sequencing Center for Infectious Disease"/>
            <person name="Wu L."/>
            <person name="Ma J."/>
        </authorList>
    </citation>
    <scope>NUCLEOTIDE SEQUENCE [LARGE SCALE GENOMIC DNA]</scope>
    <source>
        <strain evidence="11">JCM 17839</strain>
    </source>
</reference>
<sequence length="312" mass="32717">MLACMATIGVIRNPVKLDSEDELRAAILAQDPDARIHSFPTTEDDPGRAMAQAALDAGCEIVFAAGGDGTVREVADVLAGTETALAIVPQGTGNLLARNLGVPLGGVADAVTHALRAAPRRIDVGTIDVTDGDASGPHTFVVMAGLGLDARMLVETDDDLKAKAGWLAYVKALGVAAAATELVSAQIVLDDDEPAQARIHTLMIGNCGMIQGGITLLPDAEPDDGVLDLLLISADDAAGWFETVRTVVWDNGLRRLFGDDETTSTDTVRHASAQRIRVELDVAQPFQIDGEERGEVRAFTVAVRPGVLLVRA</sequence>
<dbReference type="Pfam" id="PF00781">
    <property type="entry name" value="DAGK_cat"/>
    <property type="match status" value="1"/>
</dbReference>
<dbReference type="Proteomes" id="UP001500731">
    <property type="component" value="Unassembled WGS sequence"/>
</dbReference>
<evidence type="ECO:0000313" key="11">
    <source>
        <dbReference type="Proteomes" id="UP001500731"/>
    </source>
</evidence>
<dbReference type="InterPro" id="IPR017438">
    <property type="entry name" value="ATP-NAD_kinase_N"/>
</dbReference>
<evidence type="ECO:0000256" key="7">
    <source>
        <dbReference type="ARBA" id="ARBA00023209"/>
    </source>
</evidence>
<dbReference type="PANTHER" id="PTHR12358">
    <property type="entry name" value="SPHINGOSINE KINASE"/>
    <property type="match status" value="1"/>
</dbReference>
<keyword evidence="7" id="KW-0443">Lipid metabolism</keyword>
<evidence type="ECO:0000256" key="6">
    <source>
        <dbReference type="ARBA" id="ARBA00022840"/>
    </source>
</evidence>
<evidence type="ECO:0000313" key="10">
    <source>
        <dbReference type="EMBL" id="GAA4482737.1"/>
    </source>
</evidence>
<keyword evidence="6" id="KW-0067">ATP-binding</keyword>
<keyword evidence="7" id="KW-0444">Lipid biosynthesis</keyword>
<dbReference type="SMART" id="SM00046">
    <property type="entry name" value="DAGKc"/>
    <property type="match status" value="1"/>
</dbReference>
<organism evidence="10 11">
    <name type="scientific">Microbacterium panaciterrae</name>
    <dbReference type="NCBI Taxonomy" id="985759"/>
    <lineage>
        <taxon>Bacteria</taxon>
        <taxon>Bacillati</taxon>
        <taxon>Actinomycetota</taxon>
        <taxon>Actinomycetes</taxon>
        <taxon>Micrococcales</taxon>
        <taxon>Microbacteriaceae</taxon>
        <taxon>Microbacterium</taxon>
    </lineage>
</organism>
<keyword evidence="5 10" id="KW-0418">Kinase</keyword>
<dbReference type="SUPFAM" id="SSF111331">
    <property type="entry name" value="NAD kinase/diacylglycerol kinase-like"/>
    <property type="match status" value="1"/>
</dbReference>
<proteinExistence type="inferred from homology"/>
<comment type="caution">
    <text evidence="10">The sequence shown here is derived from an EMBL/GenBank/DDBJ whole genome shotgun (WGS) entry which is preliminary data.</text>
</comment>
<evidence type="ECO:0000256" key="8">
    <source>
        <dbReference type="ARBA" id="ARBA00023264"/>
    </source>
</evidence>
<protein>
    <submittedName>
        <fullName evidence="10">Diacylglycerol kinase family protein</fullName>
    </submittedName>
</protein>
<evidence type="ECO:0000256" key="3">
    <source>
        <dbReference type="ARBA" id="ARBA00022679"/>
    </source>
</evidence>
<keyword evidence="8" id="KW-1208">Phospholipid metabolism</keyword>
<comment type="similarity">
    <text evidence="2">Belongs to the diacylglycerol/lipid kinase family.</text>
</comment>
<dbReference type="Gene3D" id="3.40.50.10330">
    <property type="entry name" value="Probable inorganic polyphosphate/atp-NAD kinase, domain 1"/>
    <property type="match status" value="1"/>
</dbReference>